<evidence type="ECO:0000313" key="3">
    <source>
        <dbReference type="Proteomes" id="UP001291653"/>
    </source>
</evidence>
<protein>
    <submittedName>
        <fullName evidence="2">Uncharacterized protein</fullName>
    </submittedName>
</protein>
<organism evidence="2 3">
    <name type="scientific">Streptomyces yaizuensis</name>
    <dbReference type="NCBI Taxonomy" id="2989713"/>
    <lineage>
        <taxon>Bacteria</taxon>
        <taxon>Bacillati</taxon>
        <taxon>Actinomycetota</taxon>
        <taxon>Actinomycetes</taxon>
        <taxon>Kitasatosporales</taxon>
        <taxon>Streptomycetaceae</taxon>
        <taxon>Streptomyces</taxon>
    </lineage>
</organism>
<gene>
    <name evidence="2" type="ORF">SYYSPA8_37165</name>
</gene>
<sequence>MRVRLIAGAAAAIVVVGTVAVTVYDRLTQPQATVFDAVTLHDPDDDRQVAAAADDVWHGTVQRRLGTRTIAGIPSERYEVRVGRVFKGTVAGVITVTQAAGDPLLDIGHSYVFPTVPWREARDGRAVLAEAQPRPAENLDVPATKRAPGEPADSTVGEHWALVSGHPPPAA</sequence>
<feature type="region of interest" description="Disordered" evidence="1">
    <location>
        <begin position="132"/>
        <end position="171"/>
    </location>
</feature>
<evidence type="ECO:0000256" key="1">
    <source>
        <dbReference type="SAM" id="MobiDB-lite"/>
    </source>
</evidence>
<reference evidence="2 3" key="1">
    <citation type="submission" date="2022-10" db="EMBL/GenBank/DDBJ databases">
        <title>Draft genome sequence of Streptomyces sp. YSPA8.</title>
        <authorList>
            <person name="Moriuchi R."/>
            <person name="Dohra H."/>
            <person name="Yamamura H."/>
            <person name="Kodani S."/>
        </authorList>
    </citation>
    <scope>NUCLEOTIDE SEQUENCE [LARGE SCALE GENOMIC DNA]</scope>
    <source>
        <strain evidence="2 3">YSPA8</strain>
        <plasmid evidence="2 3">pYSPA8-1</plasmid>
    </source>
</reference>
<keyword evidence="3" id="KW-1185">Reference proteome</keyword>
<evidence type="ECO:0000313" key="2">
    <source>
        <dbReference type="EMBL" id="BDT39551.1"/>
    </source>
</evidence>
<dbReference type="Proteomes" id="UP001291653">
    <property type="component" value="Plasmid pYSPA8-1"/>
</dbReference>
<keyword evidence="2" id="KW-0614">Plasmid</keyword>
<proteinExistence type="predicted"/>
<dbReference type="RefSeq" id="WP_323451910.1">
    <property type="nucleotide sequence ID" value="NZ_LC735414.1"/>
</dbReference>
<dbReference type="EMBL" id="LC735414">
    <property type="protein sequence ID" value="BDT39551.1"/>
    <property type="molecule type" value="Genomic_DNA"/>
</dbReference>
<name>A0AA86M7A8_9ACTN</name>
<dbReference type="AlphaFoldDB" id="A0AA86M7A8"/>
<geneLocation type="plasmid" evidence="2 3">
    <name>pYSPA8-1</name>
</geneLocation>
<accession>A0AA86M7A8</accession>